<dbReference type="InterPro" id="IPR012340">
    <property type="entry name" value="NA-bd_OB-fold"/>
</dbReference>
<keyword evidence="13 15" id="KW-0030">Aminoacyl-tRNA synthetase</keyword>
<comment type="subunit">
    <text evidence="3 15">Tetramer of two alpha and two beta subunits.</text>
</comment>
<evidence type="ECO:0000256" key="6">
    <source>
        <dbReference type="ARBA" id="ARBA00022598"/>
    </source>
</evidence>
<dbReference type="EC" id="6.1.1.20" evidence="15"/>
<evidence type="ECO:0000256" key="3">
    <source>
        <dbReference type="ARBA" id="ARBA00011209"/>
    </source>
</evidence>
<dbReference type="RefSeq" id="WP_095617774.1">
    <property type="nucleotide sequence ID" value="NZ_NSKD01000004.1"/>
</dbReference>
<keyword evidence="12 15" id="KW-0648">Protein biosynthesis</keyword>
<dbReference type="InterPro" id="IPR002547">
    <property type="entry name" value="tRNA-bd_dom"/>
</dbReference>
<feature type="domain" description="B5" evidence="19">
    <location>
        <begin position="400"/>
        <end position="476"/>
    </location>
</feature>
<evidence type="ECO:0000256" key="4">
    <source>
        <dbReference type="ARBA" id="ARBA00022490"/>
    </source>
</evidence>
<feature type="domain" description="TRNA-binding" evidence="17">
    <location>
        <begin position="39"/>
        <end position="147"/>
    </location>
</feature>
<dbReference type="CDD" id="cd00769">
    <property type="entry name" value="PheRS_beta_core"/>
    <property type="match status" value="1"/>
</dbReference>
<dbReference type="OrthoDB" id="9805455at2"/>
<feature type="binding site" evidence="15">
    <location>
        <position position="454"/>
    </location>
    <ligand>
        <name>Mg(2+)</name>
        <dbReference type="ChEBI" id="CHEBI:18420"/>
        <note>shared with alpha subunit</note>
    </ligand>
</feature>
<dbReference type="GO" id="GO:0005524">
    <property type="term" value="F:ATP binding"/>
    <property type="evidence" value="ECO:0007669"/>
    <property type="project" value="UniProtKB-UniRule"/>
</dbReference>
<dbReference type="InterPro" id="IPR041616">
    <property type="entry name" value="PheRS_beta_core"/>
</dbReference>
<dbReference type="Pfam" id="PF03147">
    <property type="entry name" value="FDX-ACB"/>
    <property type="match status" value="1"/>
</dbReference>
<evidence type="ECO:0000313" key="20">
    <source>
        <dbReference type="EMBL" id="PAU80156.1"/>
    </source>
</evidence>
<dbReference type="SUPFAM" id="SSF54991">
    <property type="entry name" value="Anticodon-binding domain of PheRS"/>
    <property type="match status" value="1"/>
</dbReference>
<evidence type="ECO:0000256" key="1">
    <source>
        <dbReference type="ARBA" id="ARBA00004496"/>
    </source>
</evidence>
<dbReference type="GO" id="GO:0000287">
    <property type="term" value="F:magnesium ion binding"/>
    <property type="evidence" value="ECO:0007669"/>
    <property type="project" value="UniProtKB-UniRule"/>
</dbReference>
<dbReference type="Gene3D" id="3.50.40.10">
    <property type="entry name" value="Phenylalanyl-trna Synthetase, Chain B, domain 3"/>
    <property type="match status" value="1"/>
</dbReference>
<dbReference type="NCBIfam" id="TIGR00472">
    <property type="entry name" value="pheT_bact"/>
    <property type="match status" value="1"/>
</dbReference>
<keyword evidence="11 16" id="KW-0694">RNA-binding</keyword>
<dbReference type="InterPro" id="IPR020825">
    <property type="entry name" value="Phe-tRNA_synthase-like_B3/B4"/>
</dbReference>
<dbReference type="Gene3D" id="3.30.70.380">
    <property type="entry name" value="Ferrodoxin-fold anticodon-binding domain"/>
    <property type="match status" value="1"/>
</dbReference>
<dbReference type="InterPro" id="IPR033714">
    <property type="entry name" value="tRNA_bind_bactPheRS"/>
</dbReference>
<dbReference type="SMART" id="SM00896">
    <property type="entry name" value="FDX-ACB"/>
    <property type="match status" value="1"/>
</dbReference>
<dbReference type="InterPro" id="IPR036690">
    <property type="entry name" value="Fdx_antiC-bd_sf"/>
</dbReference>
<dbReference type="InterPro" id="IPR005147">
    <property type="entry name" value="tRNA_synthase_B5-dom"/>
</dbReference>
<dbReference type="Gene3D" id="2.40.50.140">
    <property type="entry name" value="Nucleic acid-binding proteins"/>
    <property type="match status" value="1"/>
</dbReference>
<keyword evidence="7 15" id="KW-0479">Metal-binding</keyword>
<dbReference type="FunFam" id="3.30.70.380:FF:000001">
    <property type="entry name" value="Phenylalanine--tRNA ligase beta subunit"/>
    <property type="match status" value="1"/>
</dbReference>
<evidence type="ECO:0000256" key="16">
    <source>
        <dbReference type="PROSITE-ProRule" id="PRU00209"/>
    </source>
</evidence>
<keyword evidence="21" id="KW-1185">Reference proteome</keyword>
<feature type="binding site" evidence="15">
    <location>
        <position position="460"/>
    </location>
    <ligand>
        <name>Mg(2+)</name>
        <dbReference type="ChEBI" id="CHEBI:18420"/>
        <note>shared with alpha subunit</note>
    </ligand>
</feature>
<dbReference type="FunFam" id="3.30.56.10:FF:000002">
    <property type="entry name" value="Phenylalanine--tRNA ligase beta subunit"/>
    <property type="match status" value="1"/>
</dbReference>
<reference evidence="20 21" key="1">
    <citation type="submission" date="2017-08" db="EMBL/GenBank/DDBJ databases">
        <title>Halovibrio sewagensis sp. nov., isolated from wastewater of high salinity.</title>
        <authorList>
            <person name="Dong X."/>
            <person name="Zhang G."/>
        </authorList>
    </citation>
    <scope>NUCLEOTIDE SEQUENCE [LARGE SCALE GENOMIC DNA]</scope>
    <source>
        <strain evidence="20 21">YL5-2</strain>
    </source>
</reference>
<keyword evidence="10 15" id="KW-0460">Magnesium</keyword>
<evidence type="ECO:0000256" key="13">
    <source>
        <dbReference type="ARBA" id="ARBA00023146"/>
    </source>
</evidence>
<gene>
    <name evidence="15" type="primary">pheT</name>
    <name evidence="20" type="ORF">CK501_10955</name>
</gene>
<dbReference type="Gene3D" id="3.30.56.10">
    <property type="match status" value="2"/>
</dbReference>
<dbReference type="InterPro" id="IPR045864">
    <property type="entry name" value="aa-tRNA-synth_II/BPL/LPL"/>
</dbReference>
<keyword evidence="9 15" id="KW-0067">ATP-binding</keyword>
<dbReference type="InterPro" id="IPR005121">
    <property type="entry name" value="Fdx_antiC-bd"/>
</dbReference>
<dbReference type="AlphaFoldDB" id="A0A2A2F3Z5"/>
<evidence type="ECO:0000256" key="9">
    <source>
        <dbReference type="ARBA" id="ARBA00022840"/>
    </source>
</evidence>
<dbReference type="InterPro" id="IPR005146">
    <property type="entry name" value="B3/B4_tRNA-bd"/>
</dbReference>
<keyword evidence="4 15" id="KW-0963">Cytoplasm</keyword>
<dbReference type="SUPFAM" id="SSF55681">
    <property type="entry name" value="Class II aaRS and biotin synthetases"/>
    <property type="match status" value="1"/>
</dbReference>
<dbReference type="PROSITE" id="PS51447">
    <property type="entry name" value="FDX_ACB"/>
    <property type="match status" value="1"/>
</dbReference>
<name>A0A2A2F3Z5_9GAMM</name>
<evidence type="ECO:0000256" key="11">
    <source>
        <dbReference type="ARBA" id="ARBA00022884"/>
    </source>
</evidence>
<keyword evidence="8 15" id="KW-0547">Nucleotide-binding</keyword>
<dbReference type="SMART" id="SM00874">
    <property type="entry name" value="B5"/>
    <property type="match status" value="1"/>
</dbReference>
<feature type="binding site" evidence="15">
    <location>
        <position position="464"/>
    </location>
    <ligand>
        <name>Mg(2+)</name>
        <dbReference type="ChEBI" id="CHEBI:18420"/>
        <note>shared with alpha subunit</note>
    </ligand>
</feature>
<evidence type="ECO:0000259" key="17">
    <source>
        <dbReference type="PROSITE" id="PS50886"/>
    </source>
</evidence>
<dbReference type="FunFam" id="3.30.930.10:FF:000022">
    <property type="entry name" value="Phenylalanine--tRNA ligase beta subunit"/>
    <property type="match status" value="1"/>
</dbReference>
<keyword evidence="5 16" id="KW-0820">tRNA-binding</keyword>
<evidence type="ECO:0000256" key="14">
    <source>
        <dbReference type="ARBA" id="ARBA00049255"/>
    </source>
</evidence>
<dbReference type="Pfam" id="PF01588">
    <property type="entry name" value="tRNA_bind"/>
    <property type="match status" value="1"/>
</dbReference>
<organism evidence="20 21">
    <name type="scientific">Halovibrio salipaludis</name>
    <dbReference type="NCBI Taxonomy" id="2032626"/>
    <lineage>
        <taxon>Bacteria</taxon>
        <taxon>Pseudomonadati</taxon>
        <taxon>Pseudomonadota</taxon>
        <taxon>Gammaproteobacteria</taxon>
        <taxon>Oceanospirillales</taxon>
        <taxon>Halomonadaceae</taxon>
        <taxon>Halovibrio</taxon>
    </lineage>
</organism>
<dbReference type="GO" id="GO:0006432">
    <property type="term" value="P:phenylalanyl-tRNA aminoacylation"/>
    <property type="evidence" value="ECO:0007669"/>
    <property type="project" value="UniProtKB-UniRule"/>
</dbReference>
<proteinExistence type="inferred from homology"/>
<dbReference type="SMART" id="SM00873">
    <property type="entry name" value="B3_4"/>
    <property type="match status" value="1"/>
</dbReference>
<dbReference type="PROSITE" id="PS51483">
    <property type="entry name" value="B5"/>
    <property type="match status" value="1"/>
</dbReference>
<dbReference type="GO" id="GO:0004826">
    <property type="term" value="F:phenylalanine-tRNA ligase activity"/>
    <property type="evidence" value="ECO:0007669"/>
    <property type="project" value="UniProtKB-UniRule"/>
</dbReference>
<feature type="binding site" evidence="15">
    <location>
        <position position="463"/>
    </location>
    <ligand>
        <name>Mg(2+)</name>
        <dbReference type="ChEBI" id="CHEBI:18420"/>
        <note>shared with alpha subunit</note>
    </ligand>
</feature>
<dbReference type="GO" id="GO:0009328">
    <property type="term" value="C:phenylalanine-tRNA ligase complex"/>
    <property type="evidence" value="ECO:0007669"/>
    <property type="project" value="TreeGrafter"/>
</dbReference>
<comment type="catalytic activity">
    <reaction evidence="14 15">
        <text>tRNA(Phe) + L-phenylalanine + ATP = L-phenylalanyl-tRNA(Phe) + AMP + diphosphate + H(+)</text>
        <dbReference type="Rhea" id="RHEA:19413"/>
        <dbReference type="Rhea" id="RHEA-COMP:9668"/>
        <dbReference type="Rhea" id="RHEA-COMP:9699"/>
        <dbReference type="ChEBI" id="CHEBI:15378"/>
        <dbReference type="ChEBI" id="CHEBI:30616"/>
        <dbReference type="ChEBI" id="CHEBI:33019"/>
        <dbReference type="ChEBI" id="CHEBI:58095"/>
        <dbReference type="ChEBI" id="CHEBI:78442"/>
        <dbReference type="ChEBI" id="CHEBI:78531"/>
        <dbReference type="ChEBI" id="CHEBI:456215"/>
        <dbReference type="EC" id="6.1.1.20"/>
    </reaction>
</comment>
<dbReference type="PANTHER" id="PTHR10947">
    <property type="entry name" value="PHENYLALANYL-TRNA SYNTHETASE BETA CHAIN AND LEUCINE-RICH REPEAT-CONTAINING PROTEIN 47"/>
    <property type="match status" value="1"/>
</dbReference>
<dbReference type="HAMAP" id="MF_00283">
    <property type="entry name" value="Phe_tRNA_synth_beta1"/>
    <property type="match status" value="1"/>
</dbReference>
<feature type="domain" description="FDX-ACB" evidence="18">
    <location>
        <begin position="696"/>
        <end position="789"/>
    </location>
</feature>
<dbReference type="InterPro" id="IPR045060">
    <property type="entry name" value="Phe-tRNA-ligase_IIc_bsu"/>
</dbReference>
<sequence>MKFSEQWLREWVNPRMSSNELVQAITMAGLEVDEVEPVAGAFEGVVVGEVTAVEPHPEADKLSLCRVWDGRETLDVVCGAPNVRGGLRVPLARPGASLPGGMSIQRTEVRGQTSNGMLCAESELALSDAAEGLMELPSEAEPGADLRQWLQLDDQSLDVDLTPNRSDCLSIRGVARDLGALTEEPFEDLVPDPVPATHSEIPSIRVDAAAACPRYVGRIIRNVNVAVETPVWMKERLRRSGIRSIDPVVDVTNYVMLELGQPMHAFDRAHVQGGIVVRMASEGEKLTLLDGQELTLRTDNLVIADHSRPVALAGIMGGEGSGVSEKTRDIVLESAFFDPVGLAGKARAHGLHTDSSHRFERGVDWRLQRAATERATALLLSIVGGEPGEVIEVVSEQHLPAQQTVHLREERVNAVLGMTIDRTTAEEILARLGLRVVHLYRDGWEVEVPSFRFDIALEVDLIEEIGRIYGYNRMPVTEPEGRLRLRAEPESRRPLDRVRDHLVALGYQEAITYSFISPERQKQVTPNAEGIELANPISADMAVMRSSLWPGLLETLAYNQKRQQHRVRLFETGLRFERQGQAIEQEGMLSALLSGPVASENWVNGNREVDFYDAKGDLESLGAMLGQNFRFARERHPALHPGQSARVYSEGQPVGWIGTLHPGIQKSLDLNGNVCLYELSLETVLNGHVPHFKAFSKFPEVRRDLAMLVDEETEWAAVENVAREAAGELLTGLRVFDVYQGEHVKEGCRSLALSLFWQHPERTLGDAEVQELLDGVTNALSTRLGAQLRS</sequence>
<dbReference type="InterPro" id="IPR004532">
    <property type="entry name" value="Phe-tRNA-ligase_IIc_bsu_bact"/>
</dbReference>
<dbReference type="InterPro" id="IPR009061">
    <property type="entry name" value="DNA-bd_dom_put_sf"/>
</dbReference>
<dbReference type="PANTHER" id="PTHR10947:SF0">
    <property type="entry name" value="PHENYLALANINE--TRNA LIGASE BETA SUBUNIT"/>
    <property type="match status" value="1"/>
</dbReference>
<comment type="similarity">
    <text evidence="2 15">Belongs to the phenylalanyl-tRNA synthetase beta subunit family. Type 1 subfamily.</text>
</comment>
<dbReference type="Proteomes" id="UP000218896">
    <property type="component" value="Unassembled WGS sequence"/>
</dbReference>
<dbReference type="PROSITE" id="PS50886">
    <property type="entry name" value="TRBD"/>
    <property type="match status" value="1"/>
</dbReference>
<protein>
    <recommendedName>
        <fullName evidence="15">Phenylalanine--tRNA ligase beta subunit</fullName>
        <ecNumber evidence="15">6.1.1.20</ecNumber>
    </recommendedName>
    <alternativeName>
        <fullName evidence="15">Phenylalanyl-tRNA synthetase beta subunit</fullName>
        <shortName evidence="15">PheRS</shortName>
    </alternativeName>
</protein>
<evidence type="ECO:0000256" key="10">
    <source>
        <dbReference type="ARBA" id="ARBA00022842"/>
    </source>
</evidence>
<dbReference type="GO" id="GO:0000049">
    <property type="term" value="F:tRNA binding"/>
    <property type="evidence" value="ECO:0007669"/>
    <property type="project" value="UniProtKB-UniRule"/>
</dbReference>
<dbReference type="FunFam" id="2.40.50.140:FF:000045">
    <property type="entry name" value="Phenylalanine--tRNA ligase beta subunit"/>
    <property type="match status" value="1"/>
</dbReference>
<dbReference type="FunFam" id="3.50.40.10:FF:000001">
    <property type="entry name" value="Phenylalanine--tRNA ligase beta subunit"/>
    <property type="match status" value="1"/>
</dbReference>
<keyword evidence="6 15" id="KW-0436">Ligase</keyword>
<dbReference type="Gene3D" id="3.30.930.10">
    <property type="entry name" value="Bira Bifunctional Protein, Domain 2"/>
    <property type="match status" value="1"/>
</dbReference>
<evidence type="ECO:0000256" key="8">
    <source>
        <dbReference type="ARBA" id="ARBA00022741"/>
    </source>
</evidence>
<evidence type="ECO:0000259" key="19">
    <source>
        <dbReference type="PROSITE" id="PS51483"/>
    </source>
</evidence>
<evidence type="ECO:0000313" key="21">
    <source>
        <dbReference type="Proteomes" id="UP000218896"/>
    </source>
</evidence>
<evidence type="ECO:0000259" key="18">
    <source>
        <dbReference type="PROSITE" id="PS51447"/>
    </source>
</evidence>
<comment type="cofactor">
    <cofactor evidence="15">
        <name>Mg(2+)</name>
        <dbReference type="ChEBI" id="CHEBI:18420"/>
    </cofactor>
    <text evidence="15">Binds 2 magnesium ions per tetramer.</text>
</comment>
<dbReference type="SUPFAM" id="SSF50249">
    <property type="entry name" value="Nucleic acid-binding proteins"/>
    <property type="match status" value="1"/>
</dbReference>
<accession>A0A2A2F3Z5</accession>
<comment type="caution">
    <text evidence="20">The sequence shown here is derived from an EMBL/GenBank/DDBJ whole genome shotgun (WGS) entry which is preliminary data.</text>
</comment>
<dbReference type="NCBIfam" id="NF045760">
    <property type="entry name" value="YtpR"/>
    <property type="match status" value="1"/>
</dbReference>
<dbReference type="SUPFAM" id="SSF56037">
    <property type="entry name" value="PheT/TilS domain"/>
    <property type="match status" value="1"/>
</dbReference>
<evidence type="ECO:0000256" key="5">
    <source>
        <dbReference type="ARBA" id="ARBA00022555"/>
    </source>
</evidence>
<dbReference type="EMBL" id="NSKD01000004">
    <property type="protein sequence ID" value="PAU80156.1"/>
    <property type="molecule type" value="Genomic_DNA"/>
</dbReference>
<dbReference type="SUPFAM" id="SSF46955">
    <property type="entry name" value="Putative DNA-binding domain"/>
    <property type="match status" value="1"/>
</dbReference>
<evidence type="ECO:0000256" key="7">
    <source>
        <dbReference type="ARBA" id="ARBA00022723"/>
    </source>
</evidence>
<dbReference type="Pfam" id="PF03484">
    <property type="entry name" value="B5"/>
    <property type="match status" value="1"/>
</dbReference>
<evidence type="ECO:0000256" key="2">
    <source>
        <dbReference type="ARBA" id="ARBA00008653"/>
    </source>
</evidence>
<evidence type="ECO:0000256" key="12">
    <source>
        <dbReference type="ARBA" id="ARBA00022917"/>
    </source>
</evidence>
<dbReference type="CDD" id="cd02796">
    <property type="entry name" value="tRNA_bind_bactPheRS"/>
    <property type="match status" value="1"/>
</dbReference>
<comment type="subcellular location">
    <subcellularLocation>
        <location evidence="1 15">Cytoplasm</location>
    </subcellularLocation>
</comment>
<dbReference type="Pfam" id="PF03483">
    <property type="entry name" value="B3_4"/>
    <property type="match status" value="1"/>
</dbReference>
<evidence type="ECO:0000256" key="15">
    <source>
        <dbReference type="HAMAP-Rule" id="MF_00283"/>
    </source>
</evidence>
<dbReference type="Pfam" id="PF17759">
    <property type="entry name" value="tRNA_synthFbeta"/>
    <property type="match status" value="1"/>
</dbReference>